<feature type="transmembrane region" description="Helical" evidence="2">
    <location>
        <begin position="94"/>
        <end position="111"/>
    </location>
</feature>
<evidence type="ECO:0000313" key="4">
    <source>
        <dbReference type="Proteomes" id="UP000544090"/>
    </source>
</evidence>
<feature type="compositionally biased region" description="Low complexity" evidence="1">
    <location>
        <begin position="25"/>
        <end position="39"/>
    </location>
</feature>
<protein>
    <submittedName>
        <fullName evidence="3">Uncharacterized protein</fullName>
    </submittedName>
</protein>
<keyword evidence="4" id="KW-1185">Reference proteome</keyword>
<dbReference type="EMBL" id="JAAZSQ010000008">
    <property type="protein sequence ID" value="NKX54961.1"/>
    <property type="molecule type" value="Genomic_DNA"/>
</dbReference>
<gene>
    <name evidence="3" type="ORF">HGG74_10480</name>
</gene>
<feature type="region of interest" description="Disordered" evidence="1">
    <location>
        <begin position="21"/>
        <end position="57"/>
    </location>
</feature>
<organism evidence="3 4">
    <name type="scientific">Arthrobacter mobilis</name>
    <dbReference type="NCBI Taxonomy" id="2724944"/>
    <lineage>
        <taxon>Bacteria</taxon>
        <taxon>Bacillati</taxon>
        <taxon>Actinomycetota</taxon>
        <taxon>Actinomycetes</taxon>
        <taxon>Micrococcales</taxon>
        <taxon>Micrococcaceae</taxon>
        <taxon>Arthrobacter</taxon>
    </lineage>
</organism>
<keyword evidence="2" id="KW-0812">Transmembrane</keyword>
<proteinExistence type="predicted"/>
<reference evidence="3 4" key="1">
    <citation type="submission" date="2020-04" db="EMBL/GenBank/DDBJ databases">
        <title>Arthrobacter sp. nov.</title>
        <authorList>
            <person name="Liu S."/>
        </authorList>
    </citation>
    <scope>NUCLEOTIDE SEQUENCE [LARGE SCALE GENOMIC DNA]</scope>
    <source>
        <strain evidence="3 4">E918</strain>
    </source>
</reference>
<comment type="caution">
    <text evidence="3">The sequence shown here is derived from an EMBL/GenBank/DDBJ whole genome shotgun (WGS) entry which is preliminary data.</text>
</comment>
<evidence type="ECO:0000313" key="3">
    <source>
        <dbReference type="EMBL" id="NKX54961.1"/>
    </source>
</evidence>
<keyword evidence="2" id="KW-1133">Transmembrane helix</keyword>
<keyword evidence="2" id="KW-0472">Membrane</keyword>
<name>A0A7X6HDF6_9MICC</name>
<feature type="transmembrane region" description="Helical" evidence="2">
    <location>
        <begin position="66"/>
        <end position="88"/>
    </location>
</feature>
<sequence>MSDREPSRDEAEWLDLVARLESTDSDNGSDSGPGAAAGPRDYTVPENDDGAFVPPEPAPLGAGEPLVVLSWLAVAGGPLGLLLIAMFWRGAPTAVVLGIIALVIAGAGYLISRLPSERDDYDDGAKV</sequence>
<accession>A0A7X6HDF6</accession>
<dbReference type="Proteomes" id="UP000544090">
    <property type="component" value="Unassembled WGS sequence"/>
</dbReference>
<evidence type="ECO:0000256" key="2">
    <source>
        <dbReference type="SAM" id="Phobius"/>
    </source>
</evidence>
<dbReference type="RefSeq" id="WP_168486298.1">
    <property type="nucleotide sequence ID" value="NZ_JAAZSQ010000008.1"/>
</dbReference>
<evidence type="ECO:0000256" key="1">
    <source>
        <dbReference type="SAM" id="MobiDB-lite"/>
    </source>
</evidence>
<dbReference type="AlphaFoldDB" id="A0A7X6HDF6"/>